<organism evidence="1 2">
    <name type="scientific">Enterococcus cecorum DSM 20682 = ATCC 43198</name>
    <dbReference type="NCBI Taxonomy" id="1121864"/>
    <lineage>
        <taxon>Bacteria</taxon>
        <taxon>Bacillati</taxon>
        <taxon>Bacillota</taxon>
        <taxon>Bacilli</taxon>
        <taxon>Lactobacillales</taxon>
        <taxon>Enterococcaceae</taxon>
        <taxon>Enterococcus</taxon>
    </lineage>
</organism>
<gene>
    <name evidence="1" type="ORF">OMO_00694</name>
</gene>
<protein>
    <submittedName>
        <fullName evidence="1">Uncharacterized protein</fullName>
    </submittedName>
</protein>
<dbReference type="PATRIC" id="fig|1121864.4.peg.2223"/>
<dbReference type="eggNOG" id="COG1396">
    <property type="taxonomic scope" value="Bacteria"/>
</dbReference>
<dbReference type="SUPFAM" id="SSF47413">
    <property type="entry name" value="lambda repressor-like DNA-binding domains"/>
    <property type="match status" value="1"/>
</dbReference>
<evidence type="ECO:0000313" key="2">
    <source>
        <dbReference type="Proteomes" id="UP000017415"/>
    </source>
</evidence>
<dbReference type="Proteomes" id="UP000017415">
    <property type="component" value="Unassembled WGS sequence"/>
</dbReference>
<reference evidence="1 2" key="1">
    <citation type="submission" date="2013-10" db="EMBL/GenBank/DDBJ databases">
        <title>The Genome Sequence of Enterococcus cecorum DSM 20682 (= ATCC 43198) (Illumina assembly).</title>
        <authorList>
            <consortium name="The Broad Institute Genomics Platform"/>
            <consortium name="The Broad Institute Genome Sequencing Center for Infectious Disease"/>
            <person name="Earl A."/>
            <person name="Russ C."/>
            <person name="Gilmore M."/>
            <person name="Surin D."/>
            <person name="Walker B."/>
            <person name="Young S."/>
            <person name="Zeng Q."/>
            <person name="Gargeya S."/>
            <person name="Fitzgerald M."/>
            <person name="Haas B."/>
            <person name="Abouelleil A."/>
            <person name="Allen A.W."/>
            <person name="Alvarado L."/>
            <person name="Arachchi H.M."/>
            <person name="Berlin A.M."/>
            <person name="Chapman S.B."/>
            <person name="Gainer-Dewar J."/>
            <person name="Goldberg J."/>
            <person name="Griggs A."/>
            <person name="Gujja S."/>
            <person name="Hansen M."/>
            <person name="Howarth C."/>
            <person name="Imamovic A."/>
            <person name="Ireland A."/>
            <person name="Larimer J."/>
            <person name="McCowan C."/>
            <person name="Murphy C."/>
            <person name="Pearson M."/>
            <person name="Poon T.W."/>
            <person name="Priest M."/>
            <person name="Roberts A."/>
            <person name="Saif S."/>
            <person name="Shea T."/>
            <person name="Sisk P."/>
            <person name="Sykes S."/>
            <person name="Wortman J."/>
            <person name="Nusbaum C."/>
            <person name="Birren B."/>
        </authorList>
    </citation>
    <scope>NUCLEOTIDE SEQUENCE [LARGE SCALE GENOMIC DNA]</scope>
    <source>
        <strain evidence="1 2">ATCC 43198</strain>
    </source>
</reference>
<dbReference type="PROSITE" id="PS50943">
    <property type="entry name" value="HTH_CROC1"/>
    <property type="match status" value="1"/>
</dbReference>
<proteinExistence type="predicted"/>
<dbReference type="RefSeq" id="WP_016252351.1">
    <property type="nucleotide sequence ID" value="NZ_ASWI01000004.1"/>
</dbReference>
<keyword evidence="2" id="KW-1185">Reference proteome</keyword>
<comment type="caution">
    <text evidence="1">The sequence shown here is derived from an EMBL/GenBank/DDBJ whole genome shotgun (WGS) entry which is preliminary data.</text>
</comment>
<dbReference type="SMART" id="SM00530">
    <property type="entry name" value="HTH_XRE"/>
    <property type="match status" value="1"/>
</dbReference>
<name>S1QZE3_9ENTE</name>
<dbReference type="GO" id="GO:0003677">
    <property type="term" value="F:DNA binding"/>
    <property type="evidence" value="ECO:0007669"/>
    <property type="project" value="InterPro"/>
</dbReference>
<evidence type="ECO:0000313" key="1">
    <source>
        <dbReference type="EMBL" id="ESK61725.1"/>
    </source>
</evidence>
<accession>S1QZE3</accession>
<dbReference type="EMBL" id="AHYS01000004">
    <property type="protein sequence ID" value="ESK61725.1"/>
    <property type="molecule type" value="Genomic_DNA"/>
</dbReference>
<dbReference type="CDD" id="cd00093">
    <property type="entry name" value="HTH_XRE"/>
    <property type="match status" value="1"/>
</dbReference>
<dbReference type="InterPro" id="IPR010982">
    <property type="entry name" value="Lambda_DNA-bd_dom_sf"/>
</dbReference>
<dbReference type="Gene3D" id="1.10.260.40">
    <property type="entry name" value="lambda repressor-like DNA-binding domains"/>
    <property type="match status" value="1"/>
</dbReference>
<dbReference type="OrthoDB" id="2325690at2"/>
<sequence>MDDWTLFKNSIQNISKDEIKLIDTLSYLQAERIRRGISQTELAEKIGMKQSQLAKIEQLDSTPTLATLNRYAKGLGLAIQIKVVAYAEA</sequence>
<dbReference type="Pfam" id="PF01381">
    <property type="entry name" value="HTH_3"/>
    <property type="match status" value="1"/>
</dbReference>
<dbReference type="HOGENOM" id="CLU_066192_18_4_9"/>
<dbReference type="GeneID" id="60871853"/>
<dbReference type="InterPro" id="IPR001387">
    <property type="entry name" value="Cro/C1-type_HTH"/>
</dbReference>
<dbReference type="AlphaFoldDB" id="S1QZE3"/>